<evidence type="ECO:0000313" key="4">
    <source>
        <dbReference type="EMBL" id="BDG73500.1"/>
    </source>
</evidence>
<sequence length="240" mass="26806">MPRDETRPRVALHDMVHLGRLLQFSDSTLPVGSFAFSNGLESALQTQVVTNPADLHRYVEVMLRQAARMDGVALLHAHRAATTGDHDALLCIDQELMCRRVGEEQQMMLARMGRKYAELVLKIRPCPPLEQWLRAIKANATPGCFPVGQAIALAHLGADEVEAFVMHQYGVASMILSAALRLMRIDHMDTQRILFAVQGRAQDDYLAVRDLALDEMASFAPVFDVLVAHHTTTHVRLFMN</sequence>
<dbReference type="PIRSF" id="PIRSF009467">
    <property type="entry name" value="Ureas_acces_UreF"/>
    <property type="match status" value="1"/>
</dbReference>
<evidence type="ECO:0000313" key="5">
    <source>
        <dbReference type="Proteomes" id="UP000831327"/>
    </source>
</evidence>
<dbReference type="Pfam" id="PF01730">
    <property type="entry name" value="UreF"/>
    <property type="match status" value="1"/>
</dbReference>
<dbReference type="HAMAP" id="MF_01385">
    <property type="entry name" value="UreF"/>
    <property type="match status" value="1"/>
</dbReference>
<evidence type="ECO:0000256" key="2">
    <source>
        <dbReference type="ARBA" id="ARBA00023186"/>
    </source>
</evidence>
<comment type="subcellular location">
    <subcellularLocation>
        <location evidence="3">Cytoplasm</location>
    </subcellularLocation>
</comment>
<dbReference type="EMBL" id="AP025637">
    <property type="protein sequence ID" value="BDG73500.1"/>
    <property type="molecule type" value="Genomic_DNA"/>
</dbReference>
<dbReference type="PANTHER" id="PTHR33620:SF1">
    <property type="entry name" value="UREASE ACCESSORY PROTEIN F"/>
    <property type="match status" value="1"/>
</dbReference>
<dbReference type="PANTHER" id="PTHR33620">
    <property type="entry name" value="UREASE ACCESSORY PROTEIN F"/>
    <property type="match status" value="1"/>
</dbReference>
<dbReference type="RefSeq" id="WP_244407724.1">
    <property type="nucleotide sequence ID" value="NZ_AP025637.1"/>
</dbReference>
<evidence type="ECO:0000256" key="3">
    <source>
        <dbReference type="HAMAP-Rule" id="MF_01385"/>
    </source>
</evidence>
<keyword evidence="2 3" id="KW-0143">Chaperone</keyword>
<comment type="function">
    <text evidence="3">Required for maturation of urease via the functional incorporation of the urease nickel metallocenter.</text>
</comment>
<protein>
    <recommendedName>
        <fullName evidence="3">Urease accessory protein UreF</fullName>
    </recommendedName>
</protein>
<keyword evidence="5" id="KW-1185">Reference proteome</keyword>
<name>A0ABN6P5A0_9PROT</name>
<organism evidence="4 5">
    <name type="scientific">Roseomonas fluvialis</name>
    <dbReference type="NCBI Taxonomy" id="1750527"/>
    <lineage>
        <taxon>Bacteria</taxon>
        <taxon>Pseudomonadati</taxon>
        <taxon>Pseudomonadota</taxon>
        <taxon>Alphaproteobacteria</taxon>
        <taxon>Acetobacterales</taxon>
        <taxon>Roseomonadaceae</taxon>
        <taxon>Roseomonas</taxon>
    </lineage>
</organism>
<comment type="similarity">
    <text evidence="3">Belongs to the UreF family.</text>
</comment>
<reference evidence="4 5" key="1">
    <citation type="journal article" date="2016" name="Microbes Environ.">
        <title>Phylogenetically diverse aerobic anoxygenic phototrophic bacteria isolated from epilithic biofilms in Tama river, Japan.</title>
        <authorList>
            <person name="Hirose S."/>
            <person name="Matsuura K."/>
            <person name="Haruta S."/>
        </authorList>
    </citation>
    <scope>NUCLEOTIDE SEQUENCE [LARGE SCALE GENOMIC DNA]</scope>
    <source>
        <strain evidence="4 5">S08</strain>
    </source>
</reference>
<dbReference type="Gene3D" id="1.10.4190.10">
    <property type="entry name" value="Urease accessory protein UreF"/>
    <property type="match status" value="1"/>
</dbReference>
<gene>
    <name evidence="3 4" type="primary">ureF</name>
    <name evidence="4" type="ORF">Rmf_34290</name>
</gene>
<proteinExistence type="inferred from homology"/>
<evidence type="ECO:0000256" key="1">
    <source>
        <dbReference type="ARBA" id="ARBA00022988"/>
    </source>
</evidence>
<accession>A0ABN6P5A0</accession>
<dbReference type="InterPro" id="IPR038277">
    <property type="entry name" value="UreF_sf"/>
</dbReference>
<dbReference type="InterPro" id="IPR002639">
    <property type="entry name" value="UreF"/>
</dbReference>
<keyword evidence="3" id="KW-0963">Cytoplasm</keyword>
<comment type="subunit">
    <text evidence="3">UreD, UreF and UreG form a complex that acts as a GTP-hydrolysis-dependent molecular chaperone, activating the urease apoprotein by helping to assemble the nickel containing metallocenter of UreC. The UreE protein probably delivers the nickel.</text>
</comment>
<keyword evidence="1 3" id="KW-0996">Nickel insertion</keyword>
<dbReference type="Proteomes" id="UP000831327">
    <property type="component" value="Chromosome"/>
</dbReference>